<feature type="transmembrane region" description="Helical" evidence="1">
    <location>
        <begin position="63"/>
        <end position="84"/>
    </location>
</feature>
<dbReference type="STRING" id="280332.CQ12_33405"/>
<keyword evidence="1" id="KW-0472">Membrane</keyword>
<keyword evidence="3" id="KW-1185">Reference proteome</keyword>
<gene>
    <name evidence="2" type="ORF">CQ12_33405</name>
</gene>
<proteinExistence type="predicted"/>
<dbReference type="EMBL" id="LLXZ01000115">
    <property type="protein sequence ID" value="KRR06354.1"/>
    <property type="molecule type" value="Genomic_DNA"/>
</dbReference>
<organism evidence="2 3">
    <name type="scientific">Bradyrhizobium jicamae</name>
    <dbReference type="NCBI Taxonomy" id="280332"/>
    <lineage>
        <taxon>Bacteria</taxon>
        <taxon>Pseudomonadati</taxon>
        <taxon>Pseudomonadota</taxon>
        <taxon>Alphaproteobacteria</taxon>
        <taxon>Hyphomicrobiales</taxon>
        <taxon>Nitrobacteraceae</taxon>
        <taxon>Bradyrhizobium</taxon>
    </lineage>
</organism>
<evidence type="ECO:0000313" key="2">
    <source>
        <dbReference type="EMBL" id="KRR06354.1"/>
    </source>
</evidence>
<reference evidence="2 3" key="1">
    <citation type="submission" date="2014-03" db="EMBL/GenBank/DDBJ databases">
        <title>Bradyrhizobium valentinum sp. nov., isolated from effective nodules of Lupinus mariae-josephae, a lupine endemic of basic-lime soils in Eastern Spain.</title>
        <authorList>
            <person name="Duran D."/>
            <person name="Rey L."/>
            <person name="Navarro A."/>
            <person name="Busquets A."/>
            <person name="Imperial J."/>
            <person name="Ruiz-Argueso T."/>
        </authorList>
    </citation>
    <scope>NUCLEOTIDE SEQUENCE [LARGE SCALE GENOMIC DNA]</scope>
    <source>
        <strain evidence="2 3">PAC68</strain>
    </source>
</reference>
<dbReference type="Proteomes" id="UP000050863">
    <property type="component" value="Unassembled WGS sequence"/>
</dbReference>
<accession>A0A0R3LF09</accession>
<feature type="transmembrane region" description="Helical" evidence="1">
    <location>
        <begin position="96"/>
        <end position="118"/>
    </location>
</feature>
<evidence type="ECO:0000313" key="3">
    <source>
        <dbReference type="Proteomes" id="UP000050863"/>
    </source>
</evidence>
<protein>
    <submittedName>
        <fullName evidence="2">Uncharacterized protein</fullName>
    </submittedName>
</protein>
<dbReference type="AlphaFoldDB" id="A0A0R3LF09"/>
<comment type="caution">
    <text evidence="2">The sequence shown here is derived from an EMBL/GenBank/DDBJ whole genome shotgun (WGS) entry which is preliminary data.</text>
</comment>
<keyword evidence="1" id="KW-0812">Transmembrane</keyword>
<evidence type="ECO:0000256" key="1">
    <source>
        <dbReference type="SAM" id="Phobius"/>
    </source>
</evidence>
<name>A0A0R3LF09_9BRAD</name>
<sequence length="273" mass="31384">MDEPWQVLHHMRSINNPLAVSTNLMTYVFSSLRLRMNAAADADAALGAKSINDLRPIEKAFTVLLWSGDALLSILIAFSLTWFLREGVFSNSLPMSRVIAVFFFFLLMLILLQYLFLQYMRDSDWQWYNEPVFAPGRWQARLIGGLLGFPTDVLTYLIRRKSWSVLVAIAMGLEHYRFELPRIEQRPNLRSNCIATYQDLPSSVLERAMLRRGDWIERHLGDVSTTFEKLFVTSTDLSSLLRTVEEDQSLIHASYYTDDECIAQIADWIASTG</sequence>
<keyword evidence="1" id="KW-1133">Transmembrane helix</keyword>